<reference evidence="1 2" key="1">
    <citation type="journal article" date="2005" name="Nucleic Acids Res.">
        <title>Genomic blueprint of Hahella chejuensis, a marine microbe producing an algicidal agent.</title>
        <authorList>
            <person name="Jeong H."/>
            <person name="Yim J.H."/>
            <person name="Lee C."/>
            <person name="Choi S.-H."/>
            <person name="Park Y.K."/>
            <person name="Yoon S.H."/>
            <person name="Hur C.-G."/>
            <person name="Kang H.-Y."/>
            <person name="Kim D."/>
            <person name="Lee H.H."/>
            <person name="Park K.H."/>
            <person name="Park S.-H."/>
            <person name="Park H.-S."/>
            <person name="Lee H.K."/>
            <person name="Oh T.K."/>
            <person name="Kim J.F."/>
        </authorList>
    </citation>
    <scope>NUCLEOTIDE SEQUENCE [LARGE SCALE GENOMIC DNA]</scope>
    <source>
        <strain evidence="1 2">KCTC 2396</strain>
    </source>
</reference>
<dbReference type="EMBL" id="CP000155">
    <property type="protein sequence ID" value="ABC31745.1"/>
    <property type="molecule type" value="Genomic_DNA"/>
</dbReference>
<dbReference type="KEGG" id="hch:HCH_05062"/>
<name>Q2SC79_HAHCH</name>
<dbReference type="STRING" id="349521.HCH_05062"/>
<evidence type="ECO:0000313" key="2">
    <source>
        <dbReference type="Proteomes" id="UP000000238"/>
    </source>
</evidence>
<protein>
    <submittedName>
        <fullName evidence="1">Uncharacterized protein</fullName>
    </submittedName>
</protein>
<keyword evidence="2" id="KW-1185">Reference proteome</keyword>
<sequence length="45" mass="5153">MDKVFIIELSLVNFAVAWGSAMPYHAALSFQLGGFRWKQESPFYV</sequence>
<organism evidence="1 2">
    <name type="scientific">Hahella chejuensis (strain KCTC 2396)</name>
    <dbReference type="NCBI Taxonomy" id="349521"/>
    <lineage>
        <taxon>Bacteria</taxon>
        <taxon>Pseudomonadati</taxon>
        <taxon>Pseudomonadota</taxon>
        <taxon>Gammaproteobacteria</taxon>
        <taxon>Oceanospirillales</taxon>
        <taxon>Hahellaceae</taxon>
        <taxon>Hahella</taxon>
    </lineage>
</organism>
<dbReference type="Proteomes" id="UP000000238">
    <property type="component" value="Chromosome"/>
</dbReference>
<proteinExistence type="predicted"/>
<dbReference type="AlphaFoldDB" id="Q2SC79"/>
<dbReference type="HOGENOM" id="CLU_3200499_0_0_6"/>
<evidence type="ECO:0000313" key="1">
    <source>
        <dbReference type="EMBL" id="ABC31745.1"/>
    </source>
</evidence>
<accession>Q2SC79</accession>
<gene>
    <name evidence="1" type="ordered locus">HCH_05062</name>
</gene>